<gene>
    <name evidence="1" type="ORF">CFP56_030030</name>
</gene>
<accession>A0AAW0JPX5</accession>
<sequence length="19" mass="2068">MAAPINNFSFALQKPFGQS</sequence>
<dbReference type="EMBL" id="PKMF04000498">
    <property type="protein sequence ID" value="KAK7828684.1"/>
    <property type="molecule type" value="Genomic_DNA"/>
</dbReference>
<organism evidence="1 2">
    <name type="scientific">Quercus suber</name>
    <name type="common">Cork oak</name>
    <dbReference type="NCBI Taxonomy" id="58331"/>
    <lineage>
        <taxon>Eukaryota</taxon>
        <taxon>Viridiplantae</taxon>
        <taxon>Streptophyta</taxon>
        <taxon>Embryophyta</taxon>
        <taxon>Tracheophyta</taxon>
        <taxon>Spermatophyta</taxon>
        <taxon>Magnoliopsida</taxon>
        <taxon>eudicotyledons</taxon>
        <taxon>Gunneridae</taxon>
        <taxon>Pentapetalae</taxon>
        <taxon>rosids</taxon>
        <taxon>fabids</taxon>
        <taxon>Fagales</taxon>
        <taxon>Fagaceae</taxon>
        <taxon>Quercus</taxon>
    </lineage>
</organism>
<name>A0AAW0JPX5_QUESU</name>
<protein>
    <submittedName>
        <fullName evidence="1">Uncharacterized protein</fullName>
    </submittedName>
</protein>
<keyword evidence="2" id="KW-1185">Reference proteome</keyword>
<proteinExistence type="predicted"/>
<reference evidence="1 2" key="1">
    <citation type="journal article" date="2018" name="Sci. Data">
        <title>The draft genome sequence of cork oak.</title>
        <authorList>
            <person name="Ramos A.M."/>
            <person name="Usie A."/>
            <person name="Barbosa P."/>
            <person name="Barros P.M."/>
            <person name="Capote T."/>
            <person name="Chaves I."/>
            <person name="Simoes F."/>
            <person name="Abreu I."/>
            <person name="Carrasquinho I."/>
            <person name="Faro C."/>
            <person name="Guimaraes J.B."/>
            <person name="Mendonca D."/>
            <person name="Nobrega F."/>
            <person name="Rodrigues L."/>
            <person name="Saibo N.J.M."/>
            <person name="Varela M.C."/>
            <person name="Egas C."/>
            <person name="Matos J."/>
            <person name="Miguel C.M."/>
            <person name="Oliveira M.M."/>
            <person name="Ricardo C.P."/>
            <person name="Goncalves S."/>
        </authorList>
    </citation>
    <scope>NUCLEOTIDE SEQUENCE [LARGE SCALE GENOMIC DNA]</scope>
    <source>
        <strain evidence="2">cv. HL8</strain>
    </source>
</reference>
<evidence type="ECO:0000313" key="1">
    <source>
        <dbReference type="EMBL" id="KAK7828684.1"/>
    </source>
</evidence>
<comment type="caution">
    <text evidence="1">The sequence shown here is derived from an EMBL/GenBank/DDBJ whole genome shotgun (WGS) entry which is preliminary data.</text>
</comment>
<dbReference type="Proteomes" id="UP000237347">
    <property type="component" value="Unassembled WGS sequence"/>
</dbReference>
<dbReference type="AlphaFoldDB" id="A0AAW0JPX5"/>
<evidence type="ECO:0000313" key="2">
    <source>
        <dbReference type="Proteomes" id="UP000237347"/>
    </source>
</evidence>